<dbReference type="FunFam" id="1.10.3810.10:FF:000001">
    <property type="entry name" value="Penicillin-binding protein 1A"/>
    <property type="match status" value="1"/>
</dbReference>
<keyword evidence="7" id="KW-0808">Transferase</keyword>
<keyword evidence="19" id="KW-1185">Reference proteome</keyword>
<evidence type="ECO:0000256" key="15">
    <source>
        <dbReference type="SAM" id="Phobius"/>
    </source>
</evidence>
<dbReference type="AlphaFoldDB" id="A0AA41R3J9"/>
<keyword evidence="15" id="KW-0812">Transmembrane</keyword>
<keyword evidence="10" id="KW-0573">Peptidoglycan synthesis</keyword>
<name>A0AA41R3J9_9BACT</name>
<sequence>MMGRMVMLLRGAAGVAAFFVAAAACLVLVLVVLFFVTVRDLPSVPEPLRRIIETPPTEIYAANGQRVLQIGGRDYVPLEQVSIAFLQAILATEDHRFWDHHGMDKLRTLKALGITLFTGRTQGASTITQQLAKNLFFSFEQTYNRKFKELLVSLQIESQFSKAETLEAYVNQIYFGPRAQGVAAAASQFFGKNAAQLDLAEAALLAGLPQSPSRYNPLRHPERAKRRQKVVLARLVAVGAITPAEAAEAAEAPLTFRRQADDGPVGGYFVDYVLKQLEERYGADVVYHGGLKVTTTLDTQLQRNAEASVVRGLEDLDKIMAASEPGAANGNSGRAQGALVAVQVNSGAIKAMVGGRRYAESEFNRAVESNRMPGSAFKPFLYYTALDRLGLSPASPMVDQPVRIPVAGAPDWRPRNFRRDYQGPVILKKAFTESINSVAAQLVAATGPEPVIATARRCGIESPLASVYSVALGTSGVSPLEMASAYATFASEGIRYAPFAVWRVEDAFGQVLEEHIVSGSAALESRLVYQVVDMMQGVLNEGTGTIVRRLGFDKPAAGKTGTTNDYRDAWFAGFTPTLAAAVWVGHDRGEGLKDAHGVGITGGRAAAPIWAHFMIKATEGEPPRPFLHPAGIRLQAVDPATGEAVPEDRPGAVWVAVKE</sequence>
<keyword evidence="15" id="KW-0472">Membrane</keyword>
<reference evidence="18" key="1">
    <citation type="submission" date="2022-04" db="EMBL/GenBank/DDBJ databases">
        <title>Desulfatitalea alkaliphila sp. nov., a novel anaerobic sulfate-reducing bacterium isolated from terrestrial mud volcano, Taman Peninsula, Russia.</title>
        <authorList>
            <person name="Khomyakova M.A."/>
            <person name="Merkel A.Y."/>
            <person name="Slobodkin A.I."/>
        </authorList>
    </citation>
    <scope>NUCLEOTIDE SEQUENCE</scope>
    <source>
        <strain evidence="18">M08but</strain>
    </source>
</reference>
<dbReference type="GO" id="GO:0009252">
    <property type="term" value="P:peptidoglycan biosynthetic process"/>
    <property type="evidence" value="ECO:0007669"/>
    <property type="project" value="UniProtKB-KW"/>
</dbReference>
<dbReference type="Pfam" id="PF00912">
    <property type="entry name" value="Transgly"/>
    <property type="match status" value="1"/>
</dbReference>
<feature type="domain" description="Glycosyl transferase family 51" evidence="17">
    <location>
        <begin position="72"/>
        <end position="235"/>
    </location>
</feature>
<dbReference type="PANTHER" id="PTHR32282">
    <property type="entry name" value="BINDING PROTEIN TRANSPEPTIDASE, PUTATIVE-RELATED"/>
    <property type="match status" value="1"/>
</dbReference>
<dbReference type="Gene3D" id="1.10.3810.10">
    <property type="entry name" value="Biosynthetic peptidoglycan transglycosylase-like"/>
    <property type="match status" value="1"/>
</dbReference>
<dbReference type="GO" id="GO:0006508">
    <property type="term" value="P:proteolysis"/>
    <property type="evidence" value="ECO:0007669"/>
    <property type="project" value="UniProtKB-KW"/>
</dbReference>
<evidence type="ECO:0000256" key="8">
    <source>
        <dbReference type="ARBA" id="ARBA00022801"/>
    </source>
</evidence>
<accession>A0AA41R3J9</accession>
<dbReference type="InterPro" id="IPR001264">
    <property type="entry name" value="Glyco_trans_51"/>
</dbReference>
<evidence type="ECO:0000256" key="12">
    <source>
        <dbReference type="ARBA" id="ARBA00023316"/>
    </source>
</evidence>
<evidence type="ECO:0000313" key="19">
    <source>
        <dbReference type="Proteomes" id="UP001165427"/>
    </source>
</evidence>
<keyword evidence="4" id="KW-0121">Carboxypeptidase</keyword>
<dbReference type="GO" id="GO:0008658">
    <property type="term" value="F:penicillin binding"/>
    <property type="evidence" value="ECO:0007669"/>
    <property type="project" value="InterPro"/>
</dbReference>
<feature type="domain" description="Penicillin-binding protein transpeptidase" evidence="16">
    <location>
        <begin position="337"/>
        <end position="584"/>
    </location>
</feature>
<dbReference type="GO" id="GO:0009002">
    <property type="term" value="F:serine-type D-Ala-D-Ala carboxypeptidase activity"/>
    <property type="evidence" value="ECO:0007669"/>
    <property type="project" value="UniProtKB-EC"/>
</dbReference>
<evidence type="ECO:0000256" key="1">
    <source>
        <dbReference type="ARBA" id="ARBA00004752"/>
    </source>
</evidence>
<keyword evidence="9" id="KW-0133">Cell shape</keyword>
<evidence type="ECO:0000256" key="2">
    <source>
        <dbReference type="ARBA" id="ARBA00007090"/>
    </source>
</evidence>
<dbReference type="SUPFAM" id="SSF53955">
    <property type="entry name" value="Lysozyme-like"/>
    <property type="match status" value="1"/>
</dbReference>
<gene>
    <name evidence="18" type="ORF">MRX98_13810</name>
</gene>
<keyword evidence="12" id="KW-0961">Cell wall biogenesis/degradation</keyword>
<dbReference type="SUPFAM" id="SSF56601">
    <property type="entry name" value="beta-lactamase/transpeptidase-like"/>
    <property type="match status" value="1"/>
</dbReference>
<evidence type="ECO:0000256" key="3">
    <source>
        <dbReference type="ARBA" id="ARBA00007739"/>
    </source>
</evidence>
<evidence type="ECO:0000259" key="16">
    <source>
        <dbReference type="Pfam" id="PF00905"/>
    </source>
</evidence>
<dbReference type="PROSITE" id="PS51257">
    <property type="entry name" value="PROKAR_LIPOPROTEIN"/>
    <property type="match status" value="1"/>
</dbReference>
<dbReference type="RefSeq" id="WP_246910126.1">
    <property type="nucleotide sequence ID" value="NZ_JALJRB010000016.1"/>
</dbReference>
<dbReference type="NCBIfam" id="TIGR02074">
    <property type="entry name" value="PBP_1a_fam"/>
    <property type="match status" value="1"/>
</dbReference>
<comment type="catalytic activity">
    <reaction evidence="14">
        <text>[GlcNAc-(1-&gt;4)-Mur2Ac(oyl-L-Ala-gamma-D-Glu-L-Lys-D-Ala-D-Ala)](n)-di-trans,octa-cis-undecaprenyl diphosphate + beta-D-GlcNAc-(1-&gt;4)-Mur2Ac(oyl-L-Ala-gamma-D-Glu-L-Lys-D-Ala-D-Ala)-di-trans,octa-cis-undecaprenyl diphosphate = [GlcNAc-(1-&gt;4)-Mur2Ac(oyl-L-Ala-gamma-D-Glu-L-Lys-D-Ala-D-Ala)](n+1)-di-trans,octa-cis-undecaprenyl diphosphate + di-trans,octa-cis-undecaprenyl diphosphate + H(+)</text>
        <dbReference type="Rhea" id="RHEA:23708"/>
        <dbReference type="Rhea" id="RHEA-COMP:9602"/>
        <dbReference type="Rhea" id="RHEA-COMP:9603"/>
        <dbReference type="ChEBI" id="CHEBI:15378"/>
        <dbReference type="ChEBI" id="CHEBI:58405"/>
        <dbReference type="ChEBI" id="CHEBI:60033"/>
        <dbReference type="ChEBI" id="CHEBI:78435"/>
        <dbReference type="EC" id="2.4.99.28"/>
    </reaction>
</comment>
<evidence type="ECO:0000256" key="6">
    <source>
        <dbReference type="ARBA" id="ARBA00022676"/>
    </source>
</evidence>
<comment type="similarity">
    <text evidence="2">In the C-terminal section; belongs to the transpeptidase family.</text>
</comment>
<dbReference type="GO" id="GO:0008360">
    <property type="term" value="P:regulation of cell shape"/>
    <property type="evidence" value="ECO:0007669"/>
    <property type="project" value="UniProtKB-KW"/>
</dbReference>
<comment type="pathway">
    <text evidence="1">Cell wall biogenesis; peptidoglycan biosynthesis.</text>
</comment>
<evidence type="ECO:0000256" key="11">
    <source>
        <dbReference type="ARBA" id="ARBA00023268"/>
    </source>
</evidence>
<evidence type="ECO:0000256" key="10">
    <source>
        <dbReference type="ARBA" id="ARBA00022984"/>
    </source>
</evidence>
<evidence type="ECO:0000313" key="18">
    <source>
        <dbReference type="EMBL" id="MCJ8501654.1"/>
    </source>
</evidence>
<dbReference type="InterPro" id="IPR001460">
    <property type="entry name" value="PCN-bd_Tpept"/>
</dbReference>
<evidence type="ECO:0000256" key="9">
    <source>
        <dbReference type="ARBA" id="ARBA00022960"/>
    </source>
</evidence>
<evidence type="ECO:0000256" key="14">
    <source>
        <dbReference type="ARBA" id="ARBA00049902"/>
    </source>
</evidence>
<dbReference type="PANTHER" id="PTHR32282:SF33">
    <property type="entry name" value="PEPTIDOGLYCAN GLYCOSYLTRANSFERASE"/>
    <property type="match status" value="1"/>
</dbReference>
<proteinExistence type="inferred from homology"/>
<keyword evidence="5" id="KW-0645">Protease</keyword>
<comment type="caution">
    <text evidence="18">The sequence shown here is derived from an EMBL/GenBank/DDBJ whole genome shotgun (WGS) entry which is preliminary data.</text>
</comment>
<evidence type="ECO:0000256" key="5">
    <source>
        <dbReference type="ARBA" id="ARBA00022670"/>
    </source>
</evidence>
<organism evidence="18 19">
    <name type="scientific">Desulfatitalea alkaliphila</name>
    <dbReference type="NCBI Taxonomy" id="2929485"/>
    <lineage>
        <taxon>Bacteria</taxon>
        <taxon>Pseudomonadati</taxon>
        <taxon>Thermodesulfobacteriota</taxon>
        <taxon>Desulfobacteria</taxon>
        <taxon>Desulfobacterales</taxon>
        <taxon>Desulfosarcinaceae</taxon>
        <taxon>Desulfatitalea</taxon>
    </lineage>
</organism>
<keyword evidence="6" id="KW-0328">Glycosyltransferase</keyword>
<dbReference type="Proteomes" id="UP001165427">
    <property type="component" value="Unassembled WGS sequence"/>
</dbReference>
<keyword evidence="11" id="KW-0511">Multifunctional enzyme</keyword>
<keyword evidence="15" id="KW-1133">Transmembrane helix</keyword>
<dbReference type="GO" id="GO:0030288">
    <property type="term" value="C:outer membrane-bounded periplasmic space"/>
    <property type="evidence" value="ECO:0007669"/>
    <property type="project" value="TreeGrafter"/>
</dbReference>
<dbReference type="Gene3D" id="3.40.710.10">
    <property type="entry name" value="DD-peptidase/beta-lactamase superfamily"/>
    <property type="match status" value="1"/>
</dbReference>
<dbReference type="Pfam" id="PF00905">
    <property type="entry name" value="Transpeptidase"/>
    <property type="match status" value="1"/>
</dbReference>
<evidence type="ECO:0000256" key="7">
    <source>
        <dbReference type="ARBA" id="ARBA00022679"/>
    </source>
</evidence>
<keyword evidence="8" id="KW-0378">Hydrolase</keyword>
<protein>
    <submittedName>
        <fullName evidence="18">PBP1A family penicillin-binding protein</fullName>
    </submittedName>
</protein>
<feature type="transmembrane region" description="Helical" evidence="15">
    <location>
        <begin position="12"/>
        <end position="36"/>
    </location>
</feature>
<dbReference type="GO" id="GO:0008955">
    <property type="term" value="F:peptidoglycan glycosyltransferase activity"/>
    <property type="evidence" value="ECO:0007669"/>
    <property type="project" value="UniProtKB-EC"/>
</dbReference>
<dbReference type="InterPro" id="IPR050396">
    <property type="entry name" value="Glycosyltr_51/Transpeptidase"/>
</dbReference>
<comment type="similarity">
    <text evidence="3">In the N-terminal section; belongs to the glycosyltransferase 51 family.</text>
</comment>
<dbReference type="EMBL" id="JALJRB010000016">
    <property type="protein sequence ID" value="MCJ8501654.1"/>
    <property type="molecule type" value="Genomic_DNA"/>
</dbReference>
<evidence type="ECO:0000256" key="13">
    <source>
        <dbReference type="ARBA" id="ARBA00034000"/>
    </source>
</evidence>
<dbReference type="InterPro" id="IPR036950">
    <property type="entry name" value="PBP_transglycosylase"/>
</dbReference>
<evidence type="ECO:0000256" key="4">
    <source>
        <dbReference type="ARBA" id="ARBA00022645"/>
    </source>
</evidence>
<comment type="catalytic activity">
    <reaction evidence="13">
        <text>Preferential cleavage: (Ac)2-L-Lys-D-Ala-|-D-Ala. Also transpeptidation of peptidyl-alanyl moieties that are N-acyl substituents of D-alanine.</text>
        <dbReference type="EC" id="3.4.16.4"/>
    </reaction>
</comment>
<dbReference type="InterPro" id="IPR012338">
    <property type="entry name" value="Beta-lactam/transpept-like"/>
</dbReference>
<dbReference type="GO" id="GO:0071555">
    <property type="term" value="P:cell wall organization"/>
    <property type="evidence" value="ECO:0007669"/>
    <property type="project" value="UniProtKB-KW"/>
</dbReference>
<dbReference type="InterPro" id="IPR023346">
    <property type="entry name" value="Lysozyme-like_dom_sf"/>
</dbReference>
<evidence type="ECO:0000259" key="17">
    <source>
        <dbReference type="Pfam" id="PF00912"/>
    </source>
</evidence>